<gene>
    <name evidence="1" type="ORF">Xvie_03929</name>
</gene>
<dbReference type="Proteomes" id="UP000194350">
    <property type="component" value="Unassembled WGS sequence"/>
</dbReference>
<reference evidence="1 2" key="1">
    <citation type="submission" date="2016-10" db="EMBL/GenBank/DDBJ databases">
        <title>Systematic genetic and metabolomic analysis of Xenorhabdus and Photorhabdus spp., highlights the requirements for a dual symbiotic and pathogenic life style.</title>
        <authorList>
            <person name="Tobias N.J."/>
            <person name="Wolff H."/>
            <person name="Djahanschiri B."/>
            <person name="Pidot S.J."/>
            <person name="Stinear T.P."/>
            <person name="Ebersberger I."/>
            <person name="Bode H.B."/>
        </authorList>
    </citation>
    <scope>NUCLEOTIDE SEQUENCE [LARGE SCALE GENOMIC DNA]</scope>
    <source>
        <strain evidence="1 2">DSM 22392</strain>
    </source>
</reference>
<comment type="caution">
    <text evidence="1">The sequence shown here is derived from an EMBL/GenBank/DDBJ whole genome shotgun (WGS) entry which is preliminary data.</text>
</comment>
<name>A0A1Y2S6F3_9GAMM</name>
<sequence length="85" mass="9529">MKELNNTELHYAVGAGDDQTALDKAGNFYGEIMKDLFGSVIDAGIKKPAPNIKTRLINTMEDFGKKEFNKFLSWLDGLENKIFNS</sequence>
<accession>A0A1Y2S6F3</accession>
<dbReference type="RefSeq" id="WP_086110767.1">
    <property type="nucleotide sequence ID" value="NZ_MUBJ01000045.1"/>
</dbReference>
<keyword evidence="2" id="KW-1185">Reference proteome</keyword>
<proteinExistence type="predicted"/>
<evidence type="ECO:0000313" key="2">
    <source>
        <dbReference type="Proteomes" id="UP000194350"/>
    </source>
</evidence>
<dbReference type="AlphaFoldDB" id="A0A1Y2S6F3"/>
<protein>
    <submittedName>
        <fullName evidence="1">Uncharacterized protein</fullName>
    </submittedName>
</protein>
<organism evidence="1 2">
    <name type="scientific">Xenorhabdus vietnamensis</name>
    <dbReference type="NCBI Taxonomy" id="351656"/>
    <lineage>
        <taxon>Bacteria</taxon>
        <taxon>Pseudomonadati</taxon>
        <taxon>Pseudomonadota</taxon>
        <taxon>Gammaproteobacteria</taxon>
        <taxon>Enterobacterales</taxon>
        <taxon>Morganellaceae</taxon>
        <taxon>Xenorhabdus</taxon>
    </lineage>
</organism>
<dbReference type="EMBL" id="MUBJ01000045">
    <property type="protein sequence ID" value="OTA14175.1"/>
    <property type="molecule type" value="Genomic_DNA"/>
</dbReference>
<evidence type="ECO:0000313" key="1">
    <source>
        <dbReference type="EMBL" id="OTA14175.1"/>
    </source>
</evidence>